<dbReference type="Proteomes" id="UP000026961">
    <property type="component" value="Chromosome 3"/>
</dbReference>
<feature type="compositionally biased region" description="Polar residues" evidence="1">
    <location>
        <begin position="847"/>
        <end position="863"/>
    </location>
</feature>
<evidence type="ECO:0008006" key="6">
    <source>
        <dbReference type="Google" id="ProtNLM"/>
    </source>
</evidence>
<keyword evidence="5" id="KW-1185">Reference proteome</keyword>
<evidence type="ECO:0000256" key="1">
    <source>
        <dbReference type="SAM" id="MobiDB-lite"/>
    </source>
</evidence>
<organism evidence="4">
    <name type="scientific">Oryza glumipatula</name>
    <dbReference type="NCBI Taxonomy" id="40148"/>
    <lineage>
        <taxon>Eukaryota</taxon>
        <taxon>Viridiplantae</taxon>
        <taxon>Streptophyta</taxon>
        <taxon>Embryophyta</taxon>
        <taxon>Tracheophyta</taxon>
        <taxon>Spermatophyta</taxon>
        <taxon>Magnoliopsida</taxon>
        <taxon>Liliopsida</taxon>
        <taxon>Poales</taxon>
        <taxon>Poaceae</taxon>
        <taxon>BOP clade</taxon>
        <taxon>Oryzoideae</taxon>
        <taxon>Oryzeae</taxon>
        <taxon>Oryzinae</taxon>
        <taxon>Oryza</taxon>
    </lineage>
</organism>
<protein>
    <recommendedName>
        <fullName evidence="6">Polymerase nucleotidyl transferase domain-containing protein</fullName>
    </recommendedName>
</protein>
<feature type="domain" description="Poly(A) RNA polymerase mitochondrial-like central palm" evidence="2">
    <location>
        <begin position="34"/>
        <end position="153"/>
    </location>
</feature>
<dbReference type="PANTHER" id="PTHR45979">
    <property type="entry name" value="PAP/OAS1 SUBSTRATE-BINDING DOMAIN SUPERFAMILY"/>
    <property type="match status" value="1"/>
</dbReference>
<accession>A0A0D9Z3T0</accession>
<feature type="compositionally biased region" description="Polar residues" evidence="1">
    <location>
        <begin position="474"/>
        <end position="510"/>
    </location>
</feature>
<feature type="compositionally biased region" description="Basic and acidic residues" evidence="1">
    <location>
        <begin position="735"/>
        <end position="750"/>
    </location>
</feature>
<feature type="compositionally biased region" description="Low complexity" evidence="1">
    <location>
        <begin position="1303"/>
        <end position="1320"/>
    </location>
</feature>
<dbReference type="PANTHER" id="PTHR45979:SF30">
    <property type="entry name" value="NUCLEOTIDYLTRANSFERASE"/>
    <property type="match status" value="1"/>
</dbReference>
<dbReference type="InterPro" id="IPR043519">
    <property type="entry name" value="NT_sf"/>
</dbReference>
<reference evidence="4" key="2">
    <citation type="submission" date="2018-05" db="EMBL/GenBank/DDBJ databases">
        <title>OgluRS3 (Oryza glumaepatula Reference Sequence Version 3).</title>
        <authorList>
            <person name="Zhang J."/>
            <person name="Kudrna D."/>
            <person name="Lee S."/>
            <person name="Talag J."/>
            <person name="Welchert J."/>
            <person name="Wing R.A."/>
        </authorList>
    </citation>
    <scope>NUCLEOTIDE SEQUENCE [LARGE SCALE GENOMIC DNA]</scope>
</reference>
<feature type="compositionally biased region" description="Low complexity" evidence="1">
    <location>
        <begin position="997"/>
        <end position="1006"/>
    </location>
</feature>
<dbReference type="Gene3D" id="3.30.460.10">
    <property type="entry name" value="Beta Polymerase, domain 2"/>
    <property type="match status" value="1"/>
</dbReference>
<evidence type="ECO:0000259" key="3">
    <source>
        <dbReference type="Pfam" id="PF26180"/>
    </source>
</evidence>
<feature type="compositionally biased region" description="Basic and acidic residues" evidence="1">
    <location>
        <begin position="1143"/>
        <end position="1152"/>
    </location>
</feature>
<feature type="region of interest" description="Disordered" evidence="1">
    <location>
        <begin position="795"/>
        <end position="873"/>
    </location>
</feature>
<dbReference type="SUPFAM" id="SSF81301">
    <property type="entry name" value="Nucleotidyltransferase"/>
    <property type="match status" value="1"/>
</dbReference>
<evidence type="ECO:0000313" key="4">
    <source>
        <dbReference type="EnsemblPlants" id="OGLUM03G08100.1"/>
    </source>
</evidence>
<dbReference type="Pfam" id="PF22600">
    <property type="entry name" value="MTPAP-like_central"/>
    <property type="match status" value="1"/>
</dbReference>
<dbReference type="STRING" id="40148.A0A0D9Z3T0"/>
<feature type="region of interest" description="Disordered" evidence="1">
    <location>
        <begin position="734"/>
        <end position="760"/>
    </location>
</feature>
<sequence length="1363" mass="151181">MGMVPNGLLPNASAGVTRRLDGERWAAAEVRTAELIARIQPNADSERRRRAVYDYVRRLITNCLSCQVFTFGSVPLKTYLPDGDIDVTAFSDSEELKDTWANLVRDALEHEEKSENAEFRVKEVQYIQAEVKIIKCLVDNIVVDISFNQVGGLCTLCFLEEVDALISQNHLFKRSIILIKAWCFYESRILGAHHGLISTYALETLVLYIFHVFNNCFTGPLEVLYRFLEFFSNFDWEKFCLSLSGPVPISSLPDMTAEPPRMDAAELLLSKSFLDKCSYAYAVTPRIQESQGQQPFVSKHFNVIDPLRTNNNLGRSVSKGNFFRIRSAFSFGAKRLAKLLECPKEDLIAEVNQFFTNTWIRHGSGNRPDAPTLGLVHQHHLKVVPAEASNSQRSAMALKKNAENPNIRANQDNLSENANSYPEATSQPLQRSVLHPRNSLRTVNPSDSHAHHQKVHVTHANTKVSEQLERNRSDGSMQNERNKTVPNSLFVNDRNGQNRSRFARTRSSPELTDPSVEGYSRGRRTGVVEMDKSLKVDYNSRRNNLAPEVSSSHITKSSQDESVSSMNSSSHYSGKAASDSNSVSSSYREDNGFIMNEELPSVSEASDKQQEEQVLVNLMSSAKLHDFNGQVQLPIEMPPHFSVAPSPLLAPAAFPPKHFAGIPPTSLIGAPWSNMHLIHGYVSPPMAHYVQNHTFAPNIEEGNESEKPITPDASRDDGNNWHEYGVGFPRYFNHQGRDPQMRHFNGKEHSSSPNSVSGAPFERQGEIAVEDNGAVEENYTNMFQNQTSRQASINTRIGSGNARIPSSQSSLSRNKAMPENSWGESAGNTTRSLRDKWGKRPAFAAPDTTTHSKNNTGWQTGNASEHIPPEVDDGARNGVIVPNIRHEASDIITGSGSTASRTSQVPNDFEPSQIGMPNPLFAPLFIGSPQQRQSGNGGLTFIQTGPAVPFLMLPYAPGNDGSVPQFERNEGVDQLPVNIAVQNFSSLNNVHHPDINATSTASSSTAGDPSEEQKPDILNSDFDSHWCNLQYGRSCQNPRPMNPVLYPFAVPPMYLQGHVPWDGPGRPASTNVNWTQMVPPSQRIYPMMPLQPSSERITGGPQHHTEDAPRYRGGTGTYLPNPKVPFKDRHSGSRNHRGNYNTDKGDHNDKEGNWINSKQRNPGRSYGRSHSERSGIRSDRQAADENQYDRQRRSYRNDSYRHETGAQSSGSTNYIRRPGNMTHGDPSPSASNGIGALSGSSAPYFMYYSCEPGTNHGSSSEPLEFGSLGPVPTADGGDMPRPTRQAMPNEFYGQRHVAFRGGSSHSSPDQPSSPQTRRPPAVVYILPFWANHHKKREGKKNRQSANETHGKNMAAGELQEKQS</sequence>
<dbReference type="eggNOG" id="KOG1906">
    <property type="taxonomic scope" value="Eukaryota"/>
</dbReference>
<dbReference type="InterPro" id="IPR058921">
    <property type="entry name" value="PAP/OAS1-rel"/>
</dbReference>
<feature type="compositionally biased region" description="Polar residues" evidence="1">
    <location>
        <begin position="795"/>
        <end position="813"/>
    </location>
</feature>
<feature type="region of interest" description="Disordered" evidence="1">
    <location>
        <begin position="1299"/>
        <end position="1363"/>
    </location>
</feature>
<feature type="region of interest" description="Disordered" evidence="1">
    <location>
        <begin position="1084"/>
        <end position="1235"/>
    </location>
</feature>
<dbReference type="SUPFAM" id="SSF81631">
    <property type="entry name" value="PAP/OAS1 substrate-binding domain"/>
    <property type="match status" value="1"/>
</dbReference>
<evidence type="ECO:0000313" key="5">
    <source>
        <dbReference type="Proteomes" id="UP000026961"/>
    </source>
</evidence>
<dbReference type="InterPro" id="IPR058920">
    <property type="entry name" value="PAP-OAS1-bd-rel"/>
</dbReference>
<feature type="compositionally biased region" description="Polar residues" evidence="1">
    <location>
        <begin position="1205"/>
        <end position="1214"/>
    </location>
</feature>
<feature type="domain" description="PAP/OAS1 substrate-binding-related" evidence="3">
    <location>
        <begin position="166"/>
        <end position="359"/>
    </location>
</feature>
<dbReference type="Gramene" id="OGLUM03G08100.1">
    <property type="protein sequence ID" value="OGLUM03G08100.1"/>
    <property type="gene ID" value="OGLUM03G08100"/>
</dbReference>
<proteinExistence type="predicted"/>
<feature type="compositionally biased region" description="Basic and acidic residues" evidence="1">
    <location>
        <begin position="529"/>
        <end position="540"/>
    </location>
</feature>
<dbReference type="Pfam" id="PF26180">
    <property type="entry name" value="PAP-OAS1"/>
    <property type="match status" value="1"/>
</dbReference>
<evidence type="ECO:0000259" key="2">
    <source>
        <dbReference type="Pfam" id="PF22600"/>
    </source>
</evidence>
<name>A0A0D9Z3T0_9ORYZ</name>
<reference evidence="4" key="1">
    <citation type="submission" date="2015-04" db="UniProtKB">
        <authorList>
            <consortium name="EnsemblPlants"/>
        </authorList>
    </citation>
    <scope>IDENTIFICATION</scope>
</reference>
<feature type="region of interest" description="Disordered" evidence="1">
    <location>
        <begin position="401"/>
        <end position="588"/>
    </location>
</feature>
<feature type="region of interest" description="Disordered" evidence="1">
    <location>
        <begin position="1255"/>
        <end position="1283"/>
    </location>
</feature>
<dbReference type="InterPro" id="IPR054708">
    <property type="entry name" value="MTPAP-like_central"/>
</dbReference>
<dbReference type="CDD" id="cd05402">
    <property type="entry name" value="NT_PAP_TUTase"/>
    <property type="match status" value="1"/>
</dbReference>
<feature type="compositionally biased region" description="Basic and acidic residues" evidence="1">
    <location>
        <begin position="1169"/>
        <end position="1204"/>
    </location>
</feature>
<feature type="compositionally biased region" description="Low complexity" evidence="1">
    <location>
        <begin position="560"/>
        <end position="586"/>
    </location>
</feature>
<dbReference type="EnsemblPlants" id="OGLUM03G08100.1">
    <property type="protein sequence ID" value="OGLUM03G08100.1"/>
    <property type="gene ID" value="OGLUM03G08100"/>
</dbReference>
<dbReference type="Gene3D" id="1.10.1410.10">
    <property type="match status" value="1"/>
</dbReference>
<feature type="compositionally biased region" description="Basic residues" evidence="1">
    <location>
        <begin position="1331"/>
        <end position="1342"/>
    </location>
</feature>
<feature type="region of interest" description="Disordered" evidence="1">
    <location>
        <begin position="991"/>
        <end position="1019"/>
    </location>
</feature>
<feature type="compositionally biased region" description="Polar residues" evidence="1">
    <location>
        <begin position="822"/>
        <end position="831"/>
    </location>
</feature>
<feature type="compositionally biased region" description="Polar residues" evidence="1">
    <location>
        <begin position="403"/>
        <end position="430"/>
    </location>
</feature>